<gene>
    <name evidence="1" type="ORF">QWJ08_05785</name>
</gene>
<evidence type="ECO:0000313" key="2">
    <source>
        <dbReference type="Proteomes" id="UP001169719"/>
    </source>
</evidence>
<dbReference type="Proteomes" id="UP001169719">
    <property type="component" value="Unassembled WGS sequence"/>
</dbReference>
<comment type="caution">
    <text evidence="1">The sequence shown here is derived from an EMBL/GenBank/DDBJ whole genome shotgun (WGS) entry which is preliminary data.</text>
</comment>
<name>A0ABT7XYP2_9VIBR</name>
<reference evidence="1" key="1">
    <citation type="submission" date="2024-05" db="EMBL/GenBank/DDBJ databases">
        <title>Genome Sequences of Four Agar- Degrading Marine Bacteria.</title>
        <authorList>
            <person name="Phillips E.K."/>
            <person name="Shaffer J.C."/>
            <person name="Henson M.W."/>
            <person name="Temperton B."/>
            <person name="Thrash C.J."/>
            <person name="Martin M.O."/>
        </authorList>
    </citation>
    <scope>NUCLEOTIDE SEQUENCE</scope>
    <source>
        <strain evidence="1">EKP203</strain>
    </source>
</reference>
<keyword evidence="2" id="KW-1185">Reference proteome</keyword>
<protein>
    <submittedName>
        <fullName evidence="1">Uncharacterized protein</fullName>
    </submittedName>
</protein>
<proteinExistence type="predicted"/>
<dbReference type="RefSeq" id="WP_289961054.1">
    <property type="nucleotide sequence ID" value="NZ_JAUEOZ010000001.1"/>
</dbReference>
<evidence type="ECO:0000313" key="1">
    <source>
        <dbReference type="EMBL" id="MDN2480899.1"/>
    </source>
</evidence>
<dbReference type="EMBL" id="JAUEOZ010000001">
    <property type="protein sequence ID" value="MDN2480899.1"/>
    <property type="molecule type" value="Genomic_DNA"/>
</dbReference>
<sequence length="120" mass="13382">MKVSDLKIILESLPQHSDPEVVTGEVWLPERLIDTQFDNELLHLTFDNAPNDLIKDEEGRGFVEHEIALLQSKVMQILHEPAAVADKAEALVGLILMAHENSSAQVIETLEELEGEPTFS</sequence>
<organism evidence="1 2">
    <name type="scientific">Vibrio agarivorans</name>
    <dbReference type="NCBI Taxonomy" id="153622"/>
    <lineage>
        <taxon>Bacteria</taxon>
        <taxon>Pseudomonadati</taxon>
        <taxon>Pseudomonadota</taxon>
        <taxon>Gammaproteobacteria</taxon>
        <taxon>Vibrionales</taxon>
        <taxon>Vibrionaceae</taxon>
        <taxon>Vibrio</taxon>
    </lineage>
</organism>
<accession>A0ABT7XYP2</accession>